<sequence length="117" mass="13463">MRVRGDPNFNYFLLQVGSGEKPTTNDNMIRLPEEMVMRYERGGDPEQKLIDQSILPSLQQNANSTEYLTKRAILAAKNETVDMLNERVITEFPGEEMTSKALTKQWLTPITIIKKKF</sequence>
<dbReference type="PANTHER" id="PTHR10492">
    <property type="match status" value="1"/>
</dbReference>
<dbReference type="AlphaFoldDB" id="A0ABD2YPC9"/>
<reference evidence="1 2" key="1">
    <citation type="submission" date="2024-11" db="EMBL/GenBank/DDBJ databases">
        <title>A near-complete genome assembly of Cinchona calisaya.</title>
        <authorList>
            <person name="Lian D.C."/>
            <person name="Zhao X.W."/>
            <person name="Wei L."/>
        </authorList>
    </citation>
    <scope>NUCLEOTIDE SEQUENCE [LARGE SCALE GENOMIC DNA]</scope>
    <source>
        <tissue evidence="1">Nenye</tissue>
    </source>
</reference>
<proteinExistence type="predicted"/>
<evidence type="ECO:0000313" key="2">
    <source>
        <dbReference type="Proteomes" id="UP001630127"/>
    </source>
</evidence>
<gene>
    <name evidence="1" type="ORF">ACH5RR_028635</name>
</gene>
<comment type="caution">
    <text evidence="1">The sequence shown here is derived from an EMBL/GenBank/DDBJ whole genome shotgun (WGS) entry which is preliminary data.</text>
</comment>
<evidence type="ECO:0008006" key="3">
    <source>
        <dbReference type="Google" id="ProtNLM"/>
    </source>
</evidence>
<organism evidence="1 2">
    <name type="scientific">Cinchona calisaya</name>
    <dbReference type="NCBI Taxonomy" id="153742"/>
    <lineage>
        <taxon>Eukaryota</taxon>
        <taxon>Viridiplantae</taxon>
        <taxon>Streptophyta</taxon>
        <taxon>Embryophyta</taxon>
        <taxon>Tracheophyta</taxon>
        <taxon>Spermatophyta</taxon>
        <taxon>Magnoliopsida</taxon>
        <taxon>eudicotyledons</taxon>
        <taxon>Gunneridae</taxon>
        <taxon>Pentapetalae</taxon>
        <taxon>asterids</taxon>
        <taxon>lamiids</taxon>
        <taxon>Gentianales</taxon>
        <taxon>Rubiaceae</taxon>
        <taxon>Cinchonoideae</taxon>
        <taxon>Cinchoneae</taxon>
        <taxon>Cinchona</taxon>
    </lineage>
</organism>
<name>A0ABD2YPC9_9GENT</name>
<dbReference type="EMBL" id="JBJUIK010000012">
    <property type="protein sequence ID" value="KAL3509234.1"/>
    <property type="molecule type" value="Genomic_DNA"/>
</dbReference>
<dbReference type="Proteomes" id="UP001630127">
    <property type="component" value="Unassembled WGS sequence"/>
</dbReference>
<protein>
    <recommendedName>
        <fullName evidence="3">ATP-dependent DNA helicase</fullName>
    </recommendedName>
</protein>
<evidence type="ECO:0000313" key="1">
    <source>
        <dbReference type="EMBL" id="KAL3509234.1"/>
    </source>
</evidence>
<dbReference type="PANTHER" id="PTHR10492:SF94">
    <property type="entry name" value="ATP-DEPENDENT DNA HELICASE"/>
    <property type="match status" value="1"/>
</dbReference>
<keyword evidence="2" id="KW-1185">Reference proteome</keyword>
<accession>A0ABD2YPC9</accession>